<reference evidence="1 2" key="1">
    <citation type="submission" date="2024-04" db="EMBL/GenBank/DDBJ databases">
        <authorList>
            <consortium name="Genoscope - CEA"/>
            <person name="William W."/>
        </authorList>
    </citation>
    <scope>NUCLEOTIDE SEQUENCE [LARGE SCALE GENOMIC DNA]</scope>
</reference>
<feature type="non-terminal residue" evidence="1">
    <location>
        <position position="191"/>
    </location>
</feature>
<keyword evidence="2" id="KW-1185">Reference proteome</keyword>
<dbReference type="AlphaFoldDB" id="A0AAV2HQD2"/>
<evidence type="ECO:0000313" key="2">
    <source>
        <dbReference type="Proteomes" id="UP001497497"/>
    </source>
</evidence>
<dbReference type="EMBL" id="CAXITT010000226">
    <property type="protein sequence ID" value="CAL1536315.1"/>
    <property type="molecule type" value="Genomic_DNA"/>
</dbReference>
<gene>
    <name evidence="1" type="ORF">GSLYS_00010228001</name>
</gene>
<sequence>MNVFDGLSGLVIDISYTHVSRLDFVTPDQVLALHATGSGMSCSCESLINNLGPFRNKLRGTCIDNRGGMPQEINVNNVDINCTRDTMKLRRQRTSRILIEDGFKDSFTPCVSECTASVPVSASYSALVTSFLTSVTELTQTSETMLLEATTDTPRDLSTTLHSIPPLTASIIQHSLPLTTSIIQHSLPLTT</sequence>
<proteinExistence type="predicted"/>
<accession>A0AAV2HQD2</accession>
<dbReference type="Proteomes" id="UP001497497">
    <property type="component" value="Unassembled WGS sequence"/>
</dbReference>
<protein>
    <submittedName>
        <fullName evidence="1">Uncharacterized protein</fullName>
    </submittedName>
</protein>
<evidence type="ECO:0000313" key="1">
    <source>
        <dbReference type="EMBL" id="CAL1536315.1"/>
    </source>
</evidence>
<comment type="caution">
    <text evidence="1">The sequence shown here is derived from an EMBL/GenBank/DDBJ whole genome shotgun (WGS) entry which is preliminary data.</text>
</comment>
<name>A0AAV2HQD2_LYMST</name>
<organism evidence="1 2">
    <name type="scientific">Lymnaea stagnalis</name>
    <name type="common">Great pond snail</name>
    <name type="synonym">Helix stagnalis</name>
    <dbReference type="NCBI Taxonomy" id="6523"/>
    <lineage>
        <taxon>Eukaryota</taxon>
        <taxon>Metazoa</taxon>
        <taxon>Spiralia</taxon>
        <taxon>Lophotrochozoa</taxon>
        <taxon>Mollusca</taxon>
        <taxon>Gastropoda</taxon>
        <taxon>Heterobranchia</taxon>
        <taxon>Euthyneura</taxon>
        <taxon>Panpulmonata</taxon>
        <taxon>Hygrophila</taxon>
        <taxon>Lymnaeoidea</taxon>
        <taxon>Lymnaeidae</taxon>
        <taxon>Lymnaea</taxon>
    </lineage>
</organism>